<accession>A0ABY2D229</accession>
<keyword evidence="4" id="KW-1185">Reference proteome</keyword>
<feature type="non-terminal residue" evidence="3">
    <location>
        <position position="77"/>
    </location>
</feature>
<feature type="transmembrane region" description="Helical" evidence="1">
    <location>
        <begin position="23"/>
        <end position="43"/>
    </location>
</feature>
<evidence type="ECO:0000256" key="1">
    <source>
        <dbReference type="SAM" id="Phobius"/>
    </source>
</evidence>
<dbReference type="InterPro" id="IPR000620">
    <property type="entry name" value="EamA_dom"/>
</dbReference>
<feature type="domain" description="EamA" evidence="2">
    <location>
        <begin position="24"/>
        <end position="72"/>
    </location>
</feature>
<keyword evidence="1" id="KW-1133">Transmembrane helix</keyword>
<evidence type="ECO:0000259" key="2">
    <source>
        <dbReference type="Pfam" id="PF00892"/>
    </source>
</evidence>
<feature type="transmembrane region" description="Helical" evidence="1">
    <location>
        <begin position="55"/>
        <end position="72"/>
    </location>
</feature>
<organism evidence="3 4">
    <name type="scientific">Halomonas marinisediminis</name>
    <dbReference type="NCBI Taxonomy" id="2546095"/>
    <lineage>
        <taxon>Bacteria</taxon>
        <taxon>Pseudomonadati</taxon>
        <taxon>Pseudomonadota</taxon>
        <taxon>Gammaproteobacteria</taxon>
        <taxon>Oceanospirillales</taxon>
        <taxon>Halomonadaceae</taxon>
        <taxon>Halomonas</taxon>
    </lineage>
</organism>
<evidence type="ECO:0000313" key="3">
    <source>
        <dbReference type="EMBL" id="TDA74254.1"/>
    </source>
</evidence>
<keyword evidence="1" id="KW-0472">Membrane</keyword>
<evidence type="ECO:0000313" key="4">
    <source>
        <dbReference type="Proteomes" id="UP000294823"/>
    </source>
</evidence>
<comment type="caution">
    <text evidence="3">The sequence shown here is derived from an EMBL/GenBank/DDBJ whole genome shotgun (WGS) entry which is preliminary data.</text>
</comment>
<protein>
    <submittedName>
        <fullName evidence="3">EamA/RhaT family transporter</fullName>
    </submittedName>
</protein>
<feature type="non-terminal residue" evidence="3">
    <location>
        <position position="1"/>
    </location>
</feature>
<gene>
    <name evidence="3" type="ORF">E0702_18320</name>
</gene>
<name>A0ABY2D229_9GAMM</name>
<dbReference type="Proteomes" id="UP000294823">
    <property type="component" value="Unassembled WGS sequence"/>
</dbReference>
<proteinExistence type="predicted"/>
<keyword evidence="1" id="KW-0812">Transmembrane</keyword>
<dbReference type="Pfam" id="PF00892">
    <property type="entry name" value="EamA"/>
    <property type="match status" value="1"/>
</dbReference>
<reference evidence="3 4" key="1">
    <citation type="submission" date="2019-03" db="EMBL/GenBank/DDBJ databases">
        <title>Halomonas marinisediminis sp. nov., a moderately halophilic bacterium isolated from the Bohai Gulf.</title>
        <authorList>
            <person name="Ji X."/>
        </authorList>
    </citation>
    <scope>NUCLEOTIDE SEQUENCE [LARGE SCALE GENOMIC DNA]</scope>
    <source>
        <strain evidence="3 4">204</strain>
    </source>
</reference>
<dbReference type="EMBL" id="SLTR01000718">
    <property type="protein sequence ID" value="TDA74254.1"/>
    <property type="molecule type" value="Genomic_DNA"/>
</dbReference>
<sequence>FGFAGAIILSVYGKSTRIGDNVFLGNIMIFLNAVSYSVYIIIIKKLTKKYHPFTFIKWLFLFGFIMVLPFGYHDILE</sequence>